<proteinExistence type="predicted"/>
<organism evidence="1 3">
    <name type="scientific">Trichinella patagoniensis</name>
    <dbReference type="NCBI Taxonomy" id="990121"/>
    <lineage>
        <taxon>Eukaryota</taxon>
        <taxon>Metazoa</taxon>
        <taxon>Ecdysozoa</taxon>
        <taxon>Nematoda</taxon>
        <taxon>Enoplea</taxon>
        <taxon>Dorylaimia</taxon>
        <taxon>Trichinellida</taxon>
        <taxon>Trichinellidae</taxon>
        <taxon>Trichinella</taxon>
    </lineage>
</organism>
<sequence>MYSSYIIRGNDWDVRTNRRHLIIHFMAMAARRGSTIIPLFNAITISDAEDKEVRSESAGLSASFASEVIT</sequence>
<protein>
    <submittedName>
        <fullName evidence="1">Uncharacterized protein</fullName>
    </submittedName>
</protein>
<keyword evidence="3" id="KW-1185">Reference proteome</keyword>
<reference evidence="1 3" key="1">
    <citation type="submission" date="2015-01" db="EMBL/GenBank/DDBJ databases">
        <title>Evolution of Trichinella species and genotypes.</title>
        <authorList>
            <person name="Korhonen P.K."/>
            <person name="Edoardo P."/>
            <person name="Giuseppe L.R."/>
            <person name="Gasser R.B."/>
        </authorList>
    </citation>
    <scope>NUCLEOTIDE SEQUENCE [LARGE SCALE GENOMIC DNA]</scope>
    <source>
        <strain evidence="1">ISS2496</strain>
    </source>
</reference>
<accession>A0A0V0ZP33</accession>
<name>A0A0V0ZP33_9BILA</name>
<dbReference type="EMBL" id="JYDQ01000060">
    <property type="protein sequence ID" value="KRY17524.1"/>
    <property type="molecule type" value="Genomic_DNA"/>
</dbReference>
<dbReference type="AlphaFoldDB" id="A0A0V0ZP33"/>
<evidence type="ECO:0000313" key="3">
    <source>
        <dbReference type="Proteomes" id="UP000054783"/>
    </source>
</evidence>
<dbReference type="Proteomes" id="UP000054783">
    <property type="component" value="Unassembled WGS sequence"/>
</dbReference>
<evidence type="ECO:0000313" key="2">
    <source>
        <dbReference type="EMBL" id="KRY17524.1"/>
    </source>
</evidence>
<gene>
    <name evidence="1" type="ORF">T12_13423</name>
    <name evidence="2" type="ORF">T12_8644</name>
</gene>
<dbReference type="EMBL" id="JYDQ01000118">
    <property type="protein sequence ID" value="KRY14357.1"/>
    <property type="molecule type" value="Genomic_DNA"/>
</dbReference>
<comment type="caution">
    <text evidence="1">The sequence shown here is derived from an EMBL/GenBank/DDBJ whole genome shotgun (WGS) entry which is preliminary data.</text>
</comment>
<evidence type="ECO:0000313" key="1">
    <source>
        <dbReference type="EMBL" id="KRY14357.1"/>
    </source>
</evidence>